<dbReference type="Gene3D" id="2.40.30.170">
    <property type="match status" value="1"/>
</dbReference>
<gene>
    <name evidence="7" type="ORF">HY730_01395</name>
</gene>
<dbReference type="InterPro" id="IPR058647">
    <property type="entry name" value="BSH_CzcB-like"/>
</dbReference>
<dbReference type="Gene3D" id="2.40.50.100">
    <property type="match status" value="1"/>
</dbReference>
<comment type="subcellular location">
    <subcellularLocation>
        <location evidence="1">Cell envelope</location>
    </subcellularLocation>
</comment>
<dbReference type="PANTHER" id="PTHR32347:SF23">
    <property type="entry name" value="BLL5650 PROTEIN"/>
    <property type="match status" value="1"/>
</dbReference>
<dbReference type="PANTHER" id="PTHR32347">
    <property type="entry name" value="EFFLUX SYSTEM COMPONENT YKNX-RELATED"/>
    <property type="match status" value="1"/>
</dbReference>
<feature type="domain" description="CzcB-like barrel-sandwich hybrid" evidence="6">
    <location>
        <begin position="50"/>
        <end position="294"/>
    </location>
</feature>
<reference evidence="7" key="1">
    <citation type="submission" date="2020-07" db="EMBL/GenBank/DDBJ databases">
        <title>Huge and variable diversity of episymbiotic CPR bacteria and DPANN archaea in groundwater ecosystems.</title>
        <authorList>
            <person name="He C.Y."/>
            <person name="Keren R."/>
            <person name="Whittaker M."/>
            <person name="Farag I.F."/>
            <person name="Doudna J."/>
            <person name="Cate J.H.D."/>
            <person name="Banfield J.F."/>
        </authorList>
    </citation>
    <scope>NUCLEOTIDE SEQUENCE</scope>
    <source>
        <strain evidence="7">NC_groundwater_1482_Ag_S-0.65um_47_24</strain>
    </source>
</reference>
<dbReference type="Pfam" id="PF25954">
    <property type="entry name" value="Beta-barrel_RND_2"/>
    <property type="match status" value="1"/>
</dbReference>
<comment type="caution">
    <text evidence="7">The sequence shown here is derived from an EMBL/GenBank/DDBJ whole genome shotgun (WGS) entry which is preliminary data.</text>
</comment>
<evidence type="ECO:0000313" key="8">
    <source>
        <dbReference type="Proteomes" id="UP000772181"/>
    </source>
</evidence>
<feature type="domain" description="CusB-like beta-barrel" evidence="5">
    <location>
        <begin position="298"/>
        <end position="382"/>
    </location>
</feature>
<dbReference type="EMBL" id="JACQWF010000066">
    <property type="protein sequence ID" value="MBI4595017.1"/>
    <property type="molecule type" value="Genomic_DNA"/>
</dbReference>
<feature type="transmembrane region" description="Helical" evidence="4">
    <location>
        <begin position="5"/>
        <end position="24"/>
    </location>
</feature>
<dbReference type="PRINTS" id="PR01490">
    <property type="entry name" value="RTXTOXIND"/>
</dbReference>
<sequence>MSGKLVKYLLVSLIGLGIILLSFWQVNTYLNDQIPDGVIEASGRIEGTEVVLSPKIAGRIELLVKDKGDTVEKGELLAKVSSEQIVAKVKQSQAGISSAEAIIREAGRNIHYWERKLDEGATAVELARKETQNRIAQTEAVLDTAKANLSEAEISLEELQKDYLRHKTLYQDQLVPAQLLDKSHTAYQAGEARVEAAGKRLKEAQASLELAKLGHLAVELREKEIKTAEAMLAQSREKYQTTLAGLESAKAYHQEMDAYFNDTHLYAPTAGTIVDKMSEEGEIVNIGTPILSIIDLRQVYLKVFIPEVEIGKVKIGHKASINVDAFPNREFSALVNKVSPQAEFTPKEVQTKEQRVKLVFAVELKIINPDGLLKPGMPADAKIFWKESPSF</sequence>
<evidence type="ECO:0000256" key="3">
    <source>
        <dbReference type="SAM" id="Coils"/>
    </source>
</evidence>
<dbReference type="AlphaFoldDB" id="A0A933GK21"/>
<evidence type="ECO:0000259" key="5">
    <source>
        <dbReference type="Pfam" id="PF25954"/>
    </source>
</evidence>
<dbReference type="SUPFAM" id="SSF111369">
    <property type="entry name" value="HlyD-like secretion proteins"/>
    <property type="match status" value="2"/>
</dbReference>
<evidence type="ECO:0000313" key="7">
    <source>
        <dbReference type="EMBL" id="MBI4595017.1"/>
    </source>
</evidence>
<evidence type="ECO:0000256" key="4">
    <source>
        <dbReference type="SAM" id="Phobius"/>
    </source>
</evidence>
<proteinExistence type="predicted"/>
<keyword evidence="4" id="KW-1133">Transmembrane helix</keyword>
<name>A0A933GK21_UNCTE</name>
<organism evidence="7 8">
    <name type="scientific">Tectimicrobiota bacterium</name>
    <dbReference type="NCBI Taxonomy" id="2528274"/>
    <lineage>
        <taxon>Bacteria</taxon>
        <taxon>Pseudomonadati</taxon>
        <taxon>Nitrospinota/Tectimicrobiota group</taxon>
        <taxon>Candidatus Tectimicrobiota</taxon>
    </lineage>
</organism>
<keyword evidence="4" id="KW-0812">Transmembrane</keyword>
<evidence type="ECO:0000256" key="2">
    <source>
        <dbReference type="ARBA" id="ARBA00023054"/>
    </source>
</evidence>
<dbReference type="InterPro" id="IPR058792">
    <property type="entry name" value="Beta-barrel_RND_2"/>
</dbReference>
<keyword evidence="4" id="KW-0472">Membrane</keyword>
<evidence type="ECO:0000259" key="6">
    <source>
        <dbReference type="Pfam" id="PF25973"/>
    </source>
</evidence>
<keyword evidence="2 3" id="KW-0175">Coiled coil</keyword>
<dbReference type="Pfam" id="PF25973">
    <property type="entry name" value="BSH_CzcB"/>
    <property type="match status" value="1"/>
</dbReference>
<dbReference type="Proteomes" id="UP000772181">
    <property type="component" value="Unassembled WGS sequence"/>
</dbReference>
<evidence type="ECO:0000256" key="1">
    <source>
        <dbReference type="ARBA" id="ARBA00004196"/>
    </source>
</evidence>
<dbReference type="GO" id="GO:0030313">
    <property type="term" value="C:cell envelope"/>
    <property type="evidence" value="ECO:0007669"/>
    <property type="project" value="UniProtKB-SubCell"/>
</dbReference>
<dbReference type="Gene3D" id="1.10.287.470">
    <property type="entry name" value="Helix hairpin bin"/>
    <property type="match status" value="1"/>
</dbReference>
<dbReference type="InterPro" id="IPR050465">
    <property type="entry name" value="UPF0194_transport"/>
</dbReference>
<feature type="coiled-coil region" evidence="3">
    <location>
        <begin position="128"/>
        <end position="169"/>
    </location>
</feature>
<protein>
    <submittedName>
        <fullName evidence="7">Efflux RND transporter periplasmic adaptor subunit</fullName>
    </submittedName>
</protein>
<accession>A0A933GK21</accession>